<gene>
    <name evidence="4" type="ORF">rCG_58667</name>
</gene>
<organism evidence="4 5">
    <name type="scientific">Rattus norvegicus</name>
    <name type="common">Rat</name>
    <dbReference type="NCBI Taxonomy" id="10116"/>
    <lineage>
        <taxon>Eukaryota</taxon>
        <taxon>Metazoa</taxon>
        <taxon>Chordata</taxon>
        <taxon>Craniata</taxon>
        <taxon>Vertebrata</taxon>
        <taxon>Euteleostomi</taxon>
        <taxon>Mammalia</taxon>
        <taxon>Eutheria</taxon>
        <taxon>Euarchontoglires</taxon>
        <taxon>Glires</taxon>
        <taxon>Rodentia</taxon>
        <taxon>Myomorpha</taxon>
        <taxon>Muroidea</taxon>
        <taxon>Muridae</taxon>
        <taxon>Murinae</taxon>
        <taxon>Rattus</taxon>
    </lineage>
</organism>
<proteinExistence type="inferred from homology"/>
<comment type="similarity">
    <text evidence="3">Belongs to the PMG family.</text>
</comment>
<name>A6JLA1_RAT</name>
<dbReference type="EMBL" id="CH473989">
    <property type="protein sequence ID" value="EDM10666.1"/>
    <property type="molecule type" value="Genomic_DNA"/>
</dbReference>
<comment type="subunit">
    <text evidence="3">Interacts with hair keratins.</text>
</comment>
<keyword evidence="2 3" id="KW-0416">Keratin</keyword>
<dbReference type="Proteomes" id="UP000234681">
    <property type="component" value="Chromosome 11"/>
</dbReference>
<evidence type="ECO:0000313" key="5">
    <source>
        <dbReference type="Proteomes" id="UP000234681"/>
    </source>
</evidence>
<evidence type="ECO:0000256" key="2">
    <source>
        <dbReference type="ARBA" id="ARBA00022744"/>
    </source>
</evidence>
<protein>
    <recommendedName>
        <fullName evidence="3">Keratin-associated protein</fullName>
    </recommendedName>
</protein>
<evidence type="ECO:0000313" key="4">
    <source>
        <dbReference type="EMBL" id="EDM10666.1"/>
    </source>
</evidence>
<evidence type="ECO:0000256" key="3">
    <source>
        <dbReference type="RuleBase" id="RU369044"/>
    </source>
</evidence>
<dbReference type="GO" id="GO:0005829">
    <property type="term" value="C:cytosol"/>
    <property type="evidence" value="ECO:0007669"/>
    <property type="project" value="UniProtKB-ARBA"/>
</dbReference>
<accession>A6JLA1</accession>
<dbReference type="Pfam" id="PF05287">
    <property type="entry name" value="PMG"/>
    <property type="match status" value="1"/>
</dbReference>
<reference evidence="5" key="1">
    <citation type="submission" date="2005-09" db="EMBL/GenBank/DDBJ databases">
        <authorList>
            <person name="Mural R.J."/>
            <person name="Li P.W."/>
            <person name="Adams M.D."/>
            <person name="Amanatides P.G."/>
            <person name="Baden-Tillson H."/>
            <person name="Barnstead M."/>
            <person name="Chin S.H."/>
            <person name="Dew I."/>
            <person name="Evans C.A."/>
            <person name="Ferriera S."/>
            <person name="Flanigan M."/>
            <person name="Fosler C."/>
            <person name="Glodek A."/>
            <person name="Gu Z."/>
            <person name="Holt R.A."/>
            <person name="Jennings D."/>
            <person name="Kraft C.L."/>
            <person name="Lu F."/>
            <person name="Nguyen T."/>
            <person name="Nusskern D.R."/>
            <person name="Pfannkoch C.M."/>
            <person name="Sitter C."/>
            <person name="Sutton G.G."/>
            <person name="Venter J.C."/>
            <person name="Wang Z."/>
            <person name="Woodage T."/>
            <person name="Zheng X.H."/>
            <person name="Zhong F."/>
        </authorList>
    </citation>
    <scope>NUCLEOTIDE SEQUENCE [LARGE SCALE GENOMIC DNA]</scope>
    <source>
        <strain>BN</strain>
        <strain evidence="5">Sprague-Dawley</strain>
    </source>
</reference>
<evidence type="ECO:0000256" key="1">
    <source>
        <dbReference type="ARBA" id="ARBA00003327"/>
    </source>
</evidence>
<sequence length="96" mass="10579">MPCYYPRSSTACSPCQGTYDGSMGVGSNSCCSMDYGFRRCYIMGRGSSGFEFLNYGVSGFPLLSYGYRFCYPTHLAASICQPYYETCGNILYGFNG</sequence>
<dbReference type="InterPro" id="IPR007951">
    <property type="entry name" value="KRTAP_PMG"/>
</dbReference>
<dbReference type="AlphaFoldDB" id="A6JLA1"/>
<dbReference type="GO" id="GO:0045095">
    <property type="term" value="C:keratin filament"/>
    <property type="evidence" value="ECO:0007669"/>
    <property type="project" value="UniProtKB-UniRule"/>
</dbReference>
<comment type="function">
    <text evidence="1 3">In the hair cortex, hair keratin intermediate filaments are embedded in an interfilamentous matrix, consisting of hair keratin-associated proteins (KRTAP), which are essential for the formation of a rigid and resistant hair shaft through their extensive disulfide bond cross-linking with abundant cysteine residues of hair keratins. The matrix proteins include the high-sulfur and high-glycine-tyrosine keratins.</text>
</comment>